<dbReference type="PRINTS" id="PR01217">
    <property type="entry name" value="PRICHEXTENSN"/>
</dbReference>
<reference evidence="2" key="1">
    <citation type="submission" date="2013-04" db="EMBL/GenBank/DDBJ databases">
        <authorList>
            <person name="Qu J."/>
            <person name="Murali S.C."/>
            <person name="Bandaranaike D."/>
            <person name="Bellair M."/>
            <person name="Blankenburg K."/>
            <person name="Chao H."/>
            <person name="Dinh H."/>
            <person name="Doddapaneni H."/>
            <person name="Downs B."/>
            <person name="Dugan-Rocha S."/>
            <person name="Elkadiri S."/>
            <person name="Gnanaolivu R.D."/>
            <person name="Hernandez B."/>
            <person name="Javaid M."/>
            <person name="Jayaseelan J.C."/>
            <person name="Lee S."/>
            <person name="Li M."/>
            <person name="Ming W."/>
            <person name="Munidasa M."/>
            <person name="Muniz J."/>
            <person name="Nguyen L."/>
            <person name="Ongeri F."/>
            <person name="Osuji N."/>
            <person name="Pu L.-L."/>
            <person name="Puazo M."/>
            <person name="Qu C."/>
            <person name="Quiroz J."/>
            <person name="Raj R."/>
            <person name="Weissenberger G."/>
            <person name="Xin Y."/>
            <person name="Zou X."/>
            <person name="Han Y."/>
            <person name="Richards S."/>
            <person name="Worley K."/>
            <person name="Muzny D."/>
            <person name="Gibbs R."/>
        </authorList>
    </citation>
    <scope>NUCLEOTIDE SEQUENCE</scope>
    <source>
        <strain evidence="2">Sampled in the wild</strain>
    </source>
</reference>
<feature type="compositionally biased region" description="Low complexity" evidence="1">
    <location>
        <begin position="143"/>
        <end position="172"/>
    </location>
</feature>
<accession>A0A8K0NWX7</accession>
<feature type="compositionally biased region" description="Pro residues" evidence="1">
    <location>
        <begin position="196"/>
        <end position="235"/>
    </location>
</feature>
<gene>
    <name evidence="2" type="ORF">J437_LFUL003803</name>
</gene>
<protein>
    <submittedName>
        <fullName evidence="2">Uncharacterized protein</fullName>
    </submittedName>
</protein>
<evidence type="ECO:0000313" key="2">
    <source>
        <dbReference type="EMBL" id="KAG8224688.1"/>
    </source>
</evidence>
<feature type="region of interest" description="Disordered" evidence="1">
    <location>
        <begin position="143"/>
        <end position="175"/>
    </location>
</feature>
<dbReference type="Proteomes" id="UP000792457">
    <property type="component" value="Unassembled WGS sequence"/>
</dbReference>
<reference evidence="2" key="2">
    <citation type="submission" date="2017-10" db="EMBL/GenBank/DDBJ databases">
        <title>Ladona fulva Genome sequencing and assembly.</title>
        <authorList>
            <person name="Murali S."/>
            <person name="Richards S."/>
            <person name="Bandaranaike D."/>
            <person name="Bellair M."/>
            <person name="Blankenburg K."/>
            <person name="Chao H."/>
            <person name="Dinh H."/>
            <person name="Doddapaneni H."/>
            <person name="Dugan-Rocha S."/>
            <person name="Elkadiri S."/>
            <person name="Gnanaolivu R."/>
            <person name="Hernandez B."/>
            <person name="Skinner E."/>
            <person name="Javaid M."/>
            <person name="Lee S."/>
            <person name="Li M."/>
            <person name="Ming W."/>
            <person name="Munidasa M."/>
            <person name="Muniz J."/>
            <person name="Nguyen L."/>
            <person name="Hughes D."/>
            <person name="Osuji N."/>
            <person name="Pu L.-L."/>
            <person name="Puazo M."/>
            <person name="Qu C."/>
            <person name="Quiroz J."/>
            <person name="Raj R."/>
            <person name="Weissenberger G."/>
            <person name="Xin Y."/>
            <person name="Zou X."/>
            <person name="Han Y."/>
            <person name="Worley K."/>
            <person name="Muzny D."/>
            <person name="Gibbs R."/>
        </authorList>
    </citation>
    <scope>NUCLEOTIDE SEQUENCE</scope>
    <source>
        <strain evidence="2">Sampled in the wild</strain>
    </source>
</reference>
<keyword evidence="3" id="KW-1185">Reference proteome</keyword>
<name>A0A8K0NWX7_LADFU</name>
<proteinExistence type="predicted"/>
<sequence>MQGGIPGPIPDGEAGQPEPVDCSSRSFPLLLFFLPDIFESRKRKFCNLLIEKKSKFPWVVLSERFTLLSTPLYSDLLEKKTIEAHETGNTTSFINFPSMACLEMNCMERRFRFFLLHFFPLLLNKVLLLLTFSPPISIDISSSPSPPSSSSSTSPSSSSSSLPPSPSSSSSSKAYPTPAWVCILPTATKHDKLQGSPPPVPPLPPPPPPPPLSPTVPPPLSSPSPPSPFAPPPPFPPFPTPKLPICAGAHDLRYPVHCITEYLRSAMEMSSF</sequence>
<feature type="region of interest" description="Disordered" evidence="1">
    <location>
        <begin position="1"/>
        <end position="21"/>
    </location>
</feature>
<organism evidence="2 3">
    <name type="scientific">Ladona fulva</name>
    <name type="common">Scarce chaser dragonfly</name>
    <name type="synonym">Libellula fulva</name>
    <dbReference type="NCBI Taxonomy" id="123851"/>
    <lineage>
        <taxon>Eukaryota</taxon>
        <taxon>Metazoa</taxon>
        <taxon>Ecdysozoa</taxon>
        <taxon>Arthropoda</taxon>
        <taxon>Hexapoda</taxon>
        <taxon>Insecta</taxon>
        <taxon>Pterygota</taxon>
        <taxon>Palaeoptera</taxon>
        <taxon>Odonata</taxon>
        <taxon>Epiprocta</taxon>
        <taxon>Anisoptera</taxon>
        <taxon>Libelluloidea</taxon>
        <taxon>Libellulidae</taxon>
        <taxon>Ladona</taxon>
    </lineage>
</organism>
<dbReference type="EMBL" id="KZ308207">
    <property type="protein sequence ID" value="KAG8224688.1"/>
    <property type="molecule type" value="Genomic_DNA"/>
</dbReference>
<feature type="region of interest" description="Disordered" evidence="1">
    <location>
        <begin position="191"/>
        <end position="235"/>
    </location>
</feature>
<dbReference type="AlphaFoldDB" id="A0A8K0NWX7"/>
<evidence type="ECO:0000256" key="1">
    <source>
        <dbReference type="SAM" id="MobiDB-lite"/>
    </source>
</evidence>
<evidence type="ECO:0000313" key="3">
    <source>
        <dbReference type="Proteomes" id="UP000792457"/>
    </source>
</evidence>
<comment type="caution">
    <text evidence="2">The sequence shown here is derived from an EMBL/GenBank/DDBJ whole genome shotgun (WGS) entry which is preliminary data.</text>
</comment>